<dbReference type="RefSeq" id="XP_042998186.1">
    <property type="nucleotide sequence ID" value="XM_043142252.1"/>
</dbReference>
<organism evidence="1 2">
    <name type="scientific">Ustilaginoidea virens</name>
    <name type="common">Rice false smut fungus</name>
    <name type="synonym">Villosiclava virens</name>
    <dbReference type="NCBI Taxonomy" id="1159556"/>
    <lineage>
        <taxon>Eukaryota</taxon>
        <taxon>Fungi</taxon>
        <taxon>Dikarya</taxon>
        <taxon>Ascomycota</taxon>
        <taxon>Pezizomycotina</taxon>
        <taxon>Sordariomycetes</taxon>
        <taxon>Hypocreomycetidae</taxon>
        <taxon>Hypocreales</taxon>
        <taxon>Clavicipitaceae</taxon>
        <taxon>Ustilaginoidea</taxon>
    </lineage>
</organism>
<dbReference type="AlphaFoldDB" id="A0A8E5HSE6"/>
<dbReference type="KEGG" id="uvi:66065532"/>
<gene>
    <name evidence="1" type="ORF">UV8b_04754</name>
</gene>
<keyword evidence="2" id="KW-1185">Reference proteome</keyword>
<protein>
    <submittedName>
        <fullName evidence="1">Uncharacterized protein</fullName>
    </submittedName>
</protein>
<dbReference type="EMBL" id="CP072756">
    <property type="protein sequence ID" value="QUC20513.1"/>
    <property type="molecule type" value="Genomic_DNA"/>
</dbReference>
<reference evidence="1" key="1">
    <citation type="submission" date="2020-03" db="EMBL/GenBank/DDBJ databases">
        <title>A mixture of massive structural variations and highly conserved coding sequences in Ustilaginoidea virens genome.</title>
        <authorList>
            <person name="Zhang K."/>
            <person name="Zhao Z."/>
            <person name="Zhang Z."/>
            <person name="Li Y."/>
            <person name="Hsiang T."/>
            <person name="Sun W."/>
        </authorList>
    </citation>
    <scope>NUCLEOTIDE SEQUENCE</scope>
    <source>
        <strain evidence="1">UV-8b</strain>
    </source>
</reference>
<proteinExistence type="predicted"/>
<sequence length="140" mass="14729">MGPISQMPKGPNPRAELLQTHAKRPGRWWRRRLRPPSGLFGLLGCCLSDTGCCSGRLGHGECKEAGNEPYGVAQLQASLARGPDGRCEERAGCQGAPVAVVDVINGAWHGMAAQPPGRGGWALEAGNDDTLGQSNCVDAR</sequence>
<accession>A0A8E5HSE6</accession>
<dbReference type="Proteomes" id="UP000027002">
    <property type="component" value="Chromosome 4"/>
</dbReference>
<dbReference type="GeneID" id="66065532"/>
<evidence type="ECO:0000313" key="1">
    <source>
        <dbReference type="EMBL" id="QUC20513.1"/>
    </source>
</evidence>
<name>A0A8E5HSE6_USTVR</name>
<evidence type="ECO:0000313" key="2">
    <source>
        <dbReference type="Proteomes" id="UP000027002"/>
    </source>
</evidence>